<dbReference type="GO" id="GO:0050660">
    <property type="term" value="F:flavin adenine dinucleotide binding"/>
    <property type="evidence" value="ECO:0007669"/>
    <property type="project" value="UniProtKB-UniRule"/>
</dbReference>
<name>A0A9D5AJJ9_PEA</name>
<evidence type="ECO:0000256" key="7">
    <source>
        <dbReference type="ARBA" id="ARBA00023002"/>
    </source>
</evidence>
<evidence type="ECO:0000256" key="2">
    <source>
        <dbReference type="ARBA" id="ARBA00005018"/>
    </source>
</evidence>
<evidence type="ECO:0000259" key="11">
    <source>
        <dbReference type="Pfam" id="PF08491"/>
    </source>
</evidence>
<evidence type="ECO:0000256" key="5">
    <source>
        <dbReference type="ARBA" id="ARBA00022630"/>
    </source>
</evidence>
<comment type="pathway">
    <text evidence="2">Terpene metabolism; lanosterol biosynthesis; lanosterol from farnesyl diphosphate: step 2/3.</text>
</comment>
<feature type="non-terminal residue" evidence="12">
    <location>
        <position position="112"/>
    </location>
</feature>
<protein>
    <recommendedName>
        <fullName evidence="4 10">Squalene monooxygenase</fullName>
        <ecNumber evidence="4 10">1.14.14.17</ecNumber>
    </recommendedName>
</protein>
<evidence type="ECO:0000256" key="1">
    <source>
        <dbReference type="ARBA" id="ARBA00001974"/>
    </source>
</evidence>
<comment type="caution">
    <text evidence="12">The sequence shown here is derived from an EMBL/GenBank/DDBJ whole genome shotgun (WGS) entry which is preliminary data.</text>
</comment>
<dbReference type="EMBL" id="JAMSHJ010000005">
    <property type="protein sequence ID" value="KAI5411173.1"/>
    <property type="molecule type" value="Genomic_DNA"/>
</dbReference>
<dbReference type="Gramene" id="Psat05G0635000-T2">
    <property type="protein sequence ID" value="KAI5411173.1"/>
    <property type="gene ID" value="KIW84_056350"/>
</dbReference>
<dbReference type="InterPro" id="IPR040125">
    <property type="entry name" value="Squalene_monox"/>
</dbReference>
<dbReference type="EC" id="1.14.14.17" evidence="4 10"/>
<dbReference type="PANTHER" id="PTHR10835">
    <property type="entry name" value="SQUALENE MONOOXYGENASE"/>
    <property type="match status" value="1"/>
</dbReference>
<comment type="subcellular location">
    <subcellularLocation>
        <location evidence="10">Membrane</location>
        <topology evidence="10">Multi-pass membrane protein</topology>
    </subcellularLocation>
</comment>
<comment type="cofactor">
    <cofactor evidence="1 10">
        <name>FAD</name>
        <dbReference type="ChEBI" id="CHEBI:57692"/>
    </cofactor>
</comment>
<proteinExistence type="inferred from homology"/>
<dbReference type="GO" id="GO:0005783">
    <property type="term" value="C:endoplasmic reticulum"/>
    <property type="evidence" value="ECO:0007669"/>
    <property type="project" value="TreeGrafter"/>
</dbReference>
<dbReference type="GO" id="GO:0004506">
    <property type="term" value="F:squalene monooxygenase activity"/>
    <property type="evidence" value="ECO:0007669"/>
    <property type="project" value="UniProtKB-UniRule"/>
</dbReference>
<keyword evidence="13" id="KW-1185">Reference proteome</keyword>
<accession>A0A9D5AJJ9</accession>
<reference evidence="12 13" key="1">
    <citation type="journal article" date="2022" name="Nat. Genet.">
        <title>Improved pea reference genome and pan-genome highlight genomic features and evolutionary characteristics.</title>
        <authorList>
            <person name="Yang T."/>
            <person name="Liu R."/>
            <person name="Luo Y."/>
            <person name="Hu S."/>
            <person name="Wang D."/>
            <person name="Wang C."/>
            <person name="Pandey M.K."/>
            <person name="Ge S."/>
            <person name="Xu Q."/>
            <person name="Li N."/>
            <person name="Li G."/>
            <person name="Huang Y."/>
            <person name="Saxena R.K."/>
            <person name="Ji Y."/>
            <person name="Li M."/>
            <person name="Yan X."/>
            <person name="He Y."/>
            <person name="Liu Y."/>
            <person name="Wang X."/>
            <person name="Xiang C."/>
            <person name="Varshney R.K."/>
            <person name="Ding H."/>
            <person name="Gao S."/>
            <person name="Zong X."/>
        </authorList>
    </citation>
    <scope>NUCLEOTIDE SEQUENCE [LARGE SCALE GENOMIC DNA]</scope>
    <source>
        <strain evidence="12 13">cv. Zhongwan 6</strain>
    </source>
</reference>
<evidence type="ECO:0000256" key="4">
    <source>
        <dbReference type="ARBA" id="ARBA00012312"/>
    </source>
</evidence>
<organism evidence="12 13">
    <name type="scientific">Pisum sativum</name>
    <name type="common">Garden pea</name>
    <name type="synonym">Lathyrus oleraceus</name>
    <dbReference type="NCBI Taxonomy" id="3888"/>
    <lineage>
        <taxon>Eukaryota</taxon>
        <taxon>Viridiplantae</taxon>
        <taxon>Streptophyta</taxon>
        <taxon>Embryophyta</taxon>
        <taxon>Tracheophyta</taxon>
        <taxon>Spermatophyta</taxon>
        <taxon>Magnoliopsida</taxon>
        <taxon>eudicotyledons</taxon>
        <taxon>Gunneridae</taxon>
        <taxon>Pentapetalae</taxon>
        <taxon>rosids</taxon>
        <taxon>fabids</taxon>
        <taxon>Fabales</taxon>
        <taxon>Fabaceae</taxon>
        <taxon>Papilionoideae</taxon>
        <taxon>50 kb inversion clade</taxon>
        <taxon>NPAAA clade</taxon>
        <taxon>Hologalegina</taxon>
        <taxon>IRL clade</taxon>
        <taxon>Fabeae</taxon>
        <taxon>Lathyrus</taxon>
    </lineage>
</organism>
<dbReference type="SUPFAM" id="SSF51905">
    <property type="entry name" value="FAD/NAD(P)-binding domain"/>
    <property type="match status" value="1"/>
</dbReference>
<evidence type="ECO:0000256" key="9">
    <source>
        <dbReference type="ARBA" id="ARBA00048658"/>
    </source>
</evidence>
<dbReference type="AlphaFoldDB" id="A0A9D5AJJ9"/>
<comment type="similarity">
    <text evidence="3 10">Belongs to the squalene monooxygenase family.</text>
</comment>
<dbReference type="Pfam" id="PF08491">
    <property type="entry name" value="SE"/>
    <property type="match status" value="1"/>
</dbReference>
<sequence length="112" mass="12236">VTSLLEENGTIKGVNYKNKSGQEFTTKAPLTIVCDGCFSNLRRSLCNPKVEVPSHFVGLILENCNLPYENHGHVILGDTSPILFYPISSTEIRCLVDVPGQKLPFVGNGEMA</sequence>
<gene>
    <name evidence="12" type="ORF">KIW84_056350</name>
</gene>
<dbReference type="GO" id="GO:0016020">
    <property type="term" value="C:membrane"/>
    <property type="evidence" value="ECO:0007669"/>
    <property type="project" value="UniProtKB-SubCell"/>
</dbReference>
<dbReference type="GO" id="GO:0016126">
    <property type="term" value="P:sterol biosynthetic process"/>
    <property type="evidence" value="ECO:0007669"/>
    <property type="project" value="UniProtKB-UniRule"/>
</dbReference>
<evidence type="ECO:0000256" key="6">
    <source>
        <dbReference type="ARBA" id="ARBA00022827"/>
    </source>
</evidence>
<dbReference type="Proteomes" id="UP001058974">
    <property type="component" value="Chromosome 5"/>
</dbReference>
<comment type="function">
    <text evidence="10">Catalyzes the stereospecific oxidation of squalene to (S)-2,3-epoxysqualene, and is considered to be a rate-limiting enzyme in steroid biosynthesis.</text>
</comment>
<feature type="non-terminal residue" evidence="12">
    <location>
        <position position="1"/>
    </location>
</feature>
<feature type="domain" description="Squalene epoxidase" evidence="11">
    <location>
        <begin position="27"/>
        <end position="112"/>
    </location>
</feature>
<evidence type="ECO:0000256" key="8">
    <source>
        <dbReference type="ARBA" id="ARBA00023136"/>
    </source>
</evidence>
<evidence type="ECO:0000256" key="3">
    <source>
        <dbReference type="ARBA" id="ARBA00008802"/>
    </source>
</evidence>
<keyword evidence="6 10" id="KW-0274">FAD</keyword>
<dbReference type="InterPro" id="IPR013698">
    <property type="entry name" value="Squalene_epoxidase"/>
</dbReference>
<evidence type="ECO:0000256" key="10">
    <source>
        <dbReference type="RuleBase" id="RU367121"/>
    </source>
</evidence>
<keyword evidence="5 10" id="KW-0285">Flavoprotein</keyword>
<dbReference type="PANTHER" id="PTHR10835:SF26">
    <property type="entry name" value="SQUALENE MONOOXYGENASE"/>
    <property type="match status" value="1"/>
</dbReference>
<comment type="catalytic activity">
    <reaction evidence="9 10">
        <text>squalene + reduced [NADPH--hemoprotein reductase] + O2 = (S)-2,3-epoxysqualene + oxidized [NADPH--hemoprotein reductase] + H2O + H(+)</text>
        <dbReference type="Rhea" id="RHEA:25282"/>
        <dbReference type="Rhea" id="RHEA-COMP:11964"/>
        <dbReference type="Rhea" id="RHEA-COMP:11965"/>
        <dbReference type="ChEBI" id="CHEBI:15377"/>
        <dbReference type="ChEBI" id="CHEBI:15378"/>
        <dbReference type="ChEBI" id="CHEBI:15379"/>
        <dbReference type="ChEBI" id="CHEBI:15440"/>
        <dbReference type="ChEBI" id="CHEBI:15441"/>
        <dbReference type="ChEBI" id="CHEBI:57618"/>
        <dbReference type="ChEBI" id="CHEBI:58210"/>
        <dbReference type="EC" id="1.14.14.17"/>
    </reaction>
</comment>
<evidence type="ECO:0000313" key="13">
    <source>
        <dbReference type="Proteomes" id="UP001058974"/>
    </source>
</evidence>
<keyword evidence="7 10" id="KW-0560">Oxidoreductase</keyword>
<dbReference type="InterPro" id="IPR036188">
    <property type="entry name" value="FAD/NAD-bd_sf"/>
</dbReference>
<evidence type="ECO:0000313" key="12">
    <source>
        <dbReference type="EMBL" id="KAI5411173.1"/>
    </source>
</evidence>
<dbReference type="Gene3D" id="3.50.50.60">
    <property type="entry name" value="FAD/NAD(P)-binding domain"/>
    <property type="match status" value="1"/>
</dbReference>
<keyword evidence="8" id="KW-0472">Membrane</keyword>